<dbReference type="GO" id="GO:0008408">
    <property type="term" value="F:3'-5' exonuclease activity"/>
    <property type="evidence" value="ECO:0007669"/>
    <property type="project" value="InterPro"/>
</dbReference>
<evidence type="ECO:0000256" key="1">
    <source>
        <dbReference type="ARBA" id="ARBA00004141"/>
    </source>
</evidence>
<dbReference type="PROSITE" id="PS50208">
    <property type="entry name" value="CASPASE_P20"/>
    <property type="match status" value="1"/>
</dbReference>
<feature type="transmembrane region" description="Helical" evidence="6">
    <location>
        <begin position="238"/>
        <end position="261"/>
    </location>
</feature>
<dbReference type="InterPro" id="IPR012337">
    <property type="entry name" value="RNaseH-like_sf"/>
</dbReference>
<proteinExistence type="predicted"/>
<dbReference type="EMBL" id="CAJNIZ010043316">
    <property type="protein sequence ID" value="CAE7657062.1"/>
    <property type="molecule type" value="Genomic_DNA"/>
</dbReference>
<dbReference type="GO" id="GO:0005886">
    <property type="term" value="C:plasma membrane"/>
    <property type="evidence" value="ECO:0007669"/>
    <property type="project" value="TreeGrafter"/>
</dbReference>
<dbReference type="Pfam" id="PF01612">
    <property type="entry name" value="DNA_pol_A_exo1"/>
    <property type="match status" value="1"/>
</dbReference>
<dbReference type="GO" id="GO:0003676">
    <property type="term" value="F:nucleic acid binding"/>
    <property type="evidence" value="ECO:0007669"/>
    <property type="project" value="InterPro"/>
</dbReference>
<dbReference type="InterPro" id="IPR002562">
    <property type="entry name" value="3'-5'_exonuclease_dom"/>
</dbReference>
<keyword evidence="9" id="KW-1185">Reference proteome</keyword>
<evidence type="ECO:0000256" key="5">
    <source>
        <dbReference type="SAM" id="MobiDB-lite"/>
    </source>
</evidence>
<dbReference type="Pfam" id="PF00520">
    <property type="entry name" value="Ion_trans"/>
    <property type="match status" value="1"/>
</dbReference>
<dbReference type="InterPro" id="IPR015003">
    <property type="entry name" value="DUF1853"/>
</dbReference>
<evidence type="ECO:0000256" key="2">
    <source>
        <dbReference type="ARBA" id="ARBA00022692"/>
    </source>
</evidence>
<dbReference type="SUPFAM" id="SSF81324">
    <property type="entry name" value="Voltage-gated potassium channels"/>
    <property type="match status" value="1"/>
</dbReference>
<dbReference type="Pfam" id="PF08907">
    <property type="entry name" value="DUF1853"/>
    <property type="match status" value="1"/>
</dbReference>
<dbReference type="InterPro" id="IPR018490">
    <property type="entry name" value="cNMP-bd_dom_sf"/>
</dbReference>
<feature type="transmembrane region" description="Helical" evidence="6">
    <location>
        <begin position="313"/>
        <end position="340"/>
    </location>
</feature>
<keyword evidence="2 6" id="KW-0812">Transmembrane</keyword>
<dbReference type="GO" id="GO:0006508">
    <property type="term" value="P:proteolysis"/>
    <property type="evidence" value="ECO:0007669"/>
    <property type="project" value="InterPro"/>
</dbReference>
<accession>A0A812W4A9</accession>
<dbReference type="Gene3D" id="3.40.50.1460">
    <property type="match status" value="1"/>
</dbReference>
<evidence type="ECO:0000256" key="6">
    <source>
        <dbReference type="SAM" id="Phobius"/>
    </source>
</evidence>
<comment type="subcellular location">
    <subcellularLocation>
        <location evidence="1">Membrane</location>
        <topology evidence="1">Multi-pass membrane protein</topology>
    </subcellularLocation>
</comment>
<evidence type="ECO:0000313" key="9">
    <source>
        <dbReference type="Proteomes" id="UP000649617"/>
    </source>
</evidence>
<gene>
    <name evidence="8" type="primary">eag</name>
    <name evidence="8" type="ORF">SPIL2461_LOCUS17684</name>
</gene>
<evidence type="ECO:0000313" key="8">
    <source>
        <dbReference type="EMBL" id="CAE7657062.1"/>
    </source>
</evidence>
<dbReference type="GO" id="GO:0004197">
    <property type="term" value="F:cysteine-type endopeptidase activity"/>
    <property type="evidence" value="ECO:0007669"/>
    <property type="project" value="InterPro"/>
</dbReference>
<sequence length="1911" mass="210594">MACHRNACTLPTPVGSRSPSQAPCRGAGALCKYQSQRQPQRWDRSRSWGVLGHSFEIFDVTGKLLFLQKWVVASSPKQRRKPSYTIDPTGQFRNFWDCLGIVLLIKDSIAIPLQFILDDFYVRFPILFFITQMAVFYWCADILLSFVTGYLHKGNLVQDVRKVWCHYLKTWFLPDVVVTFVDILLEFTPAGDAVGETGASTKILRLMRLFRVVRLGKLTRVAAYLRDQFESPMASIQFSLGLVMFGMMLVEHVIACCWLGVGTLDARANTWLKLSGSADSPFMVQYTSALRWAFMQLGVGGTEIEATNENEGYYTVFVCFISLIMFSTVISSMTSLVTALQSRRMEESQQFGLLRRFLRQQKVPDALGHRITRFLQFAYHEIETHEQDLHILKLLSKSLSAELQFARYQQCLERLPFLKDLLHGSGVSAQEGQVIQRLATQSVVVLDAGEDETVFCCDARAEACYFVMQGSVSYETHEGLMEPHAHQWISEMCLWTDWSHVGDLTSTSFSRILAIQFEGFCTCVASLGAAQNEAHKYASGYLEEMNKDCHFEGNTSSTVPMIHIEHQMGLVVPGIPIGNHQGHLVIGLVEPLQVAASKGSGPPKANEQNDWSWSQELIAMANRLALILANGAYQLGSKRRPKLSRPAAAAAELSQKLETMGFQVQCAIDQTLAGMKEAVESYLCLVASAVERRAEPGDAGSSVDHPLLLFCTFCGHGSAGRFLPVDCSSTALPEETFCFFEDLLFKLLQALGSDSFVSKGRQHWQTRDNFLRRLDLAAHDDATPAGWAYPGGAQILFVIESCRRLIGEELAAYQAARARAAYGKRHMLPCMQSLRPELATIGGADWDAARMAFVAQHLGGGAGAPQLLIALSSESTTPSYDVVFLRSIIDSIGKPVRLGGILERAALDTLRRTGHQQRPVILSLGGNSNVEDLRDCVLASRQRLFAVVRDLAWLIRAPPVLSDQAGMELLGLPESADKATADWLALLDQNPKGLLENLEAQSGVKRLGFYAAALTQFWLEEGPGWQTQRTLSAVQLSCGTQSRQTAGQLKLVCLRPQEALHVESSVKFFADASYAEPRLRSCASSYVGPFLHENLAWRLAEARRKITSTRSVSVQTYLQKEFGNVSVRSVYFLKGYIFKPLEEFFSWGRSLRDPPNEVNGECATGWYTTEVAKVMDAVSPGARLAVLPKLFWLSPAVASGDPPMILGDELPGQQEPVPTDWPDKVRLDVEEHFRSVNTALLLCELLPLEGEDLWVENSRGFVLPPVWDPKTLMTGGPRGMKNSSEHGELGELGQNEDPPSKWSNQRRKYSERLADTARQLAPSLESAGVHATVPQRFSEELTHDHLVDYVLFAKERRRSADPSRFQRRLSLRTALEEAEVLERGRACRLVAASLALLAQQTRRSDGHFILELLVKPSEQGLAPSECSVTFCADAAAMEQLMALGLSGSLCLRLAVKFAARFCFSPQRLPADQVPLHFQEAVASADRSRLAGLIEYLAASCSLELDDERLPIDEIVSKLTMPPADGTILELVCQHAPSMCQDLSAILTSTGQLKLARKIEARRLRGYATPETTGAKLPEALSNLPKLCLPPSVQIMEVADMEGLARLHQRLQDGGVVGLDAEWKPCGDEGFPNSRARRGQAANPVQLLQLAWAEEVFVLDMPALLAVAEKQLVDFLQRLLRPKEGGAGHLLVGFGLEGDIRRMADSYPWLMSQCGGNFPFIEIQELARAVAPNPSLDSLCASRLGLSLDKSFQCSNWELRPLTDAHIRYAALDAWVLLALLGHFLGQGCDLEQDSLQVLAEVNISLASPICHYGLPTLCSGVCATATALRELGVSDRSVLAWGESRLEDVQVCKTLACVTTDGAGQSYFCLAVFADGADSLRAARTFPAAAWLCRSGGSSIVGETFCQSSLG</sequence>
<keyword evidence="3 6" id="KW-1133">Transmembrane helix</keyword>
<dbReference type="InterPro" id="IPR050818">
    <property type="entry name" value="KCNH_animal-type"/>
</dbReference>
<dbReference type="SUPFAM" id="SSF52129">
    <property type="entry name" value="Caspase-like"/>
    <property type="match status" value="1"/>
</dbReference>
<feature type="domain" description="Caspase family p20" evidence="7">
    <location>
        <begin position="621"/>
        <end position="717"/>
    </location>
</feature>
<dbReference type="GO" id="GO:0006139">
    <property type="term" value="P:nucleobase-containing compound metabolic process"/>
    <property type="evidence" value="ECO:0007669"/>
    <property type="project" value="InterPro"/>
</dbReference>
<organism evidence="8 9">
    <name type="scientific">Symbiodinium pilosum</name>
    <name type="common">Dinoflagellate</name>
    <dbReference type="NCBI Taxonomy" id="2952"/>
    <lineage>
        <taxon>Eukaryota</taxon>
        <taxon>Sar</taxon>
        <taxon>Alveolata</taxon>
        <taxon>Dinophyceae</taxon>
        <taxon>Suessiales</taxon>
        <taxon>Symbiodiniaceae</taxon>
        <taxon>Symbiodinium</taxon>
    </lineage>
</organism>
<protein>
    <submittedName>
        <fullName evidence="8">Eag protein</fullName>
    </submittedName>
</protein>
<dbReference type="SUPFAM" id="SSF53098">
    <property type="entry name" value="Ribonuclease H-like"/>
    <property type="match status" value="1"/>
</dbReference>
<dbReference type="InterPro" id="IPR001309">
    <property type="entry name" value="Pept_C14_p20"/>
</dbReference>
<dbReference type="PANTHER" id="PTHR10217">
    <property type="entry name" value="VOLTAGE AND LIGAND GATED POTASSIUM CHANNEL"/>
    <property type="match status" value="1"/>
</dbReference>
<dbReference type="SMART" id="SM00474">
    <property type="entry name" value="35EXOc"/>
    <property type="match status" value="1"/>
</dbReference>
<dbReference type="InterPro" id="IPR029030">
    <property type="entry name" value="Caspase-like_dom_sf"/>
</dbReference>
<dbReference type="GO" id="GO:0042391">
    <property type="term" value="P:regulation of membrane potential"/>
    <property type="evidence" value="ECO:0007669"/>
    <property type="project" value="TreeGrafter"/>
</dbReference>
<evidence type="ECO:0000256" key="3">
    <source>
        <dbReference type="ARBA" id="ARBA00022989"/>
    </source>
</evidence>
<feature type="transmembrane region" description="Helical" evidence="6">
    <location>
        <begin position="129"/>
        <end position="151"/>
    </location>
</feature>
<dbReference type="PANTHER" id="PTHR10217:SF435">
    <property type="entry name" value="POTASSIUM VOLTAGE-GATED CHANNEL PROTEIN EAG"/>
    <property type="match status" value="1"/>
</dbReference>
<dbReference type="GO" id="GO:0005249">
    <property type="term" value="F:voltage-gated potassium channel activity"/>
    <property type="evidence" value="ECO:0007669"/>
    <property type="project" value="TreeGrafter"/>
</dbReference>
<feature type="region of interest" description="Disordered" evidence="5">
    <location>
        <begin position="1276"/>
        <end position="1308"/>
    </location>
</feature>
<name>A0A812W4A9_SYMPI</name>
<reference evidence="8" key="1">
    <citation type="submission" date="2021-02" db="EMBL/GenBank/DDBJ databases">
        <authorList>
            <person name="Dougan E. K."/>
            <person name="Rhodes N."/>
            <person name="Thang M."/>
            <person name="Chan C."/>
        </authorList>
    </citation>
    <scope>NUCLEOTIDE SEQUENCE</scope>
</reference>
<dbReference type="SUPFAM" id="SSF51206">
    <property type="entry name" value="cAMP-binding domain-like"/>
    <property type="match status" value="1"/>
</dbReference>
<dbReference type="InterPro" id="IPR036397">
    <property type="entry name" value="RNaseH_sf"/>
</dbReference>
<evidence type="ECO:0000259" key="7">
    <source>
        <dbReference type="PROSITE" id="PS50208"/>
    </source>
</evidence>
<dbReference type="InterPro" id="IPR005821">
    <property type="entry name" value="Ion_trans_dom"/>
</dbReference>
<keyword evidence="4 6" id="KW-0472">Membrane</keyword>
<evidence type="ECO:0000256" key="4">
    <source>
        <dbReference type="ARBA" id="ARBA00023136"/>
    </source>
</evidence>
<dbReference type="Gene3D" id="1.10.287.70">
    <property type="match status" value="1"/>
</dbReference>
<comment type="caution">
    <text evidence="8">The sequence shown here is derived from an EMBL/GenBank/DDBJ whole genome shotgun (WGS) entry which is preliminary data.</text>
</comment>
<dbReference type="Proteomes" id="UP000649617">
    <property type="component" value="Unassembled WGS sequence"/>
</dbReference>
<dbReference type="OrthoDB" id="10261556at2759"/>
<dbReference type="Gene3D" id="3.30.420.10">
    <property type="entry name" value="Ribonuclease H-like superfamily/Ribonuclease H"/>
    <property type="match status" value="1"/>
</dbReference>